<evidence type="ECO:0000313" key="1">
    <source>
        <dbReference type="EMBL" id="KAF0724428.1"/>
    </source>
</evidence>
<comment type="caution">
    <text evidence="1">The sequence shown here is derived from an EMBL/GenBank/DDBJ whole genome shotgun (WGS) entry which is preliminary data.</text>
</comment>
<reference evidence="1 2" key="1">
    <citation type="submission" date="2019-08" db="EMBL/GenBank/DDBJ databases">
        <title>Whole genome of Aphis craccivora.</title>
        <authorList>
            <person name="Voronova N.V."/>
            <person name="Shulinski R.S."/>
            <person name="Bandarenka Y.V."/>
            <person name="Zhorov D.G."/>
            <person name="Warner D."/>
        </authorList>
    </citation>
    <scope>NUCLEOTIDE SEQUENCE [LARGE SCALE GENOMIC DNA]</scope>
    <source>
        <strain evidence="1">180601</strain>
        <tissue evidence="1">Whole Body</tissue>
    </source>
</reference>
<proteinExistence type="predicted"/>
<sequence length="74" mass="8381">MVSEDPDIAVRAKLPPPIFMKGINYFPGFCTSLIELIEVDNFICKATADCLKIQTANPESYRLLIHYPKEHNAK</sequence>
<dbReference type="Proteomes" id="UP000478052">
    <property type="component" value="Unassembled WGS sequence"/>
</dbReference>
<accession>A0A6G0WAZ0</accession>
<protein>
    <submittedName>
        <fullName evidence="1">Formin-F-like</fullName>
    </submittedName>
</protein>
<organism evidence="1 2">
    <name type="scientific">Aphis craccivora</name>
    <name type="common">Cowpea aphid</name>
    <dbReference type="NCBI Taxonomy" id="307492"/>
    <lineage>
        <taxon>Eukaryota</taxon>
        <taxon>Metazoa</taxon>
        <taxon>Ecdysozoa</taxon>
        <taxon>Arthropoda</taxon>
        <taxon>Hexapoda</taxon>
        <taxon>Insecta</taxon>
        <taxon>Pterygota</taxon>
        <taxon>Neoptera</taxon>
        <taxon>Paraneoptera</taxon>
        <taxon>Hemiptera</taxon>
        <taxon>Sternorrhyncha</taxon>
        <taxon>Aphidomorpha</taxon>
        <taxon>Aphidoidea</taxon>
        <taxon>Aphididae</taxon>
        <taxon>Aphidini</taxon>
        <taxon>Aphis</taxon>
        <taxon>Aphis</taxon>
    </lineage>
</organism>
<dbReference type="EMBL" id="VUJU01008897">
    <property type="protein sequence ID" value="KAF0724428.1"/>
    <property type="molecule type" value="Genomic_DNA"/>
</dbReference>
<keyword evidence="2" id="KW-1185">Reference proteome</keyword>
<evidence type="ECO:0000313" key="2">
    <source>
        <dbReference type="Proteomes" id="UP000478052"/>
    </source>
</evidence>
<dbReference type="OrthoDB" id="6593055at2759"/>
<dbReference type="AlphaFoldDB" id="A0A6G0WAZ0"/>
<name>A0A6G0WAZ0_APHCR</name>
<gene>
    <name evidence="1" type="ORF">FWK35_00019599</name>
</gene>